<feature type="domain" description="CHAT" evidence="2">
    <location>
        <begin position="131"/>
        <end position="370"/>
    </location>
</feature>
<reference evidence="3 4" key="1">
    <citation type="journal article" date="2023" name="Microb. Genom.">
        <title>Mesoterricola silvestris gen. nov., sp. nov., Mesoterricola sediminis sp. nov., Geothrix oryzae sp. nov., Geothrix edaphica sp. nov., Geothrix rubra sp. nov., and Geothrix limicola sp. nov., six novel members of Acidobacteriota isolated from soils.</title>
        <authorList>
            <person name="Weisberg A.J."/>
            <person name="Pearce E."/>
            <person name="Kramer C.G."/>
            <person name="Chang J.H."/>
            <person name="Clarke C.R."/>
        </authorList>
    </citation>
    <scope>NUCLEOTIDE SEQUENCE [LARGE SCALE GENOMIC DNA]</scope>
    <source>
        <strain evidence="3 4">NRRL_B-2795</strain>
    </source>
</reference>
<dbReference type="Pfam" id="PF12770">
    <property type="entry name" value="CHAT"/>
    <property type="match status" value="1"/>
</dbReference>
<evidence type="ECO:0000313" key="4">
    <source>
        <dbReference type="Proteomes" id="UP001271723"/>
    </source>
</evidence>
<dbReference type="EMBL" id="JARAVY010000014">
    <property type="protein sequence ID" value="MDX2913151.1"/>
    <property type="molecule type" value="Genomic_DNA"/>
</dbReference>
<sequence>MRSATGSDTTVRPVSVLVTVTRKETAVEVDGTCVVTQEHRGLTRAVLERLWRLTLARGRRPSLTRFDPATSRTTSASTASRYAVHALGIALGEAFLGGPAADAVAHALDTSGPERPVWIGVAVSVPEFAGLPWETVLLPGAPAPLALSPRVRFYRVPTVRREPVHEPAPAHGLRILAAFADPLDEVEGVALDLEADARRIVGAVEAGVRQRHIDVEMIDGPDTLTEIRRAMGRRPRDILHLSCHARADALLLEDGRGRTHPVTARDLADAVPVGGMPRLVVLAGCSTGAGRSPDDPAPAAGEEERLSGLAAELVASGVPSVLAMTAAVSDDYAAAFCAELYSLLGRPDPADGVADPSAVLDAVAEARQRLEERHPQDHGGPADLCEWPTPALFLGAPPLPAGPRSTPRDAVPRTTPVTAPGPGPHVRPVARRAVLRDLMRLWDDGCGGLVLHGQAGVGKSTLVTQFLQRLAAPDEDVVRIAGAADASVLAEARRKVAEHPAGGPPPIVVVDDLVTEPVPGQPYARCADPVLARQLADWADDSDRCRLIITGRHRLRLPTRTGRAPASYHLGPLSPGESRLLIGRLPGLSRFPDEAVRRVLAEIGGHPAGLGLLDALVRGAAPVLPGLDDRLSDWLAAEGRSRTEVRSAGLGSAIRSTYRLLARDTGVDRLLRDLTPVQHTLLVSLSVHRHPLHPDALAEWPETRTVPARVTIDLLESRGLLATADATATQCTATHATHSSAVADRPTYFVCRWLASLLAGSEPPERMAAVHEQAARHWLDIQRSKGDTARIVLDLTESRHHFRQAGLIDEAFTMTVALVDRLRPTGAFAEMERVARESLAWTPLEDHAAAVLYDALGCAAQDAGRFTEARAHRERALELFTRVGFEDAAAIADLELGTLEEAMGEYPAARKRYERALVTFTGADDPAEVKRARHFLGSVAIATGDTAAARGHYEALLDLETAQPDAESPAGTAAALHQLGVVEHNCGRLDVAEGHYRRALTVHERLGDRTATAFGYLQLALLAQEQGDRAQATVLCRRAMRIGDEVGDVAGTAAGEHLLGMIADDAGEPGQARAHYERALAFLTLAGDRAGVGTVHHQLGVLAQGTGDTGRARDLYLRALAVAEDCGDRYGAGRSRHQLGLLSAAEGDAAGARVWHRQALDTFETIEDHDGQARALSALSERERLAGSPETAFGLALRGFVAGLECGPRTPVAATALYELADVAREVGDDRFRELLAGSLEPSEADAVVEAVRTAQDFGDPD</sequence>
<dbReference type="InterPro" id="IPR019734">
    <property type="entry name" value="TPR_rpt"/>
</dbReference>
<dbReference type="Pfam" id="PF13424">
    <property type="entry name" value="TPR_12"/>
    <property type="match status" value="3"/>
</dbReference>
<dbReference type="Gene3D" id="1.25.40.10">
    <property type="entry name" value="Tetratricopeptide repeat domain"/>
    <property type="match status" value="2"/>
</dbReference>
<dbReference type="InterPro" id="IPR027417">
    <property type="entry name" value="P-loop_NTPase"/>
</dbReference>
<organism evidence="3 4">
    <name type="scientific">Streptomyces griseiscabiei</name>
    <dbReference type="NCBI Taxonomy" id="2993540"/>
    <lineage>
        <taxon>Bacteria</taxon>
        <taxon>Bacillati</taxon>
        <taxon>Actinomycetota</taxon>
        <taxon>Actinomycetes</taxon>
        <taxon>Kitasatosporales</taxon>
        <taxon>Streptomycetaceae</taxon>
        <taxon>Streptomyces</taxon>
    </lineage>
</organism>
<dbReference type="PANTHER" id="PTHR10098">
    <property type="entry name" value="RAPSYN-RELATED"/>
    <property type="match status" value="1"/>
</dbReference>
<dbReference type="InterPro" id="IPR011990">
    <property type="entry name" value="TPR-like_helical_dom_sf"/>
</dbReference>
<name>A0ABU4LBL6_9ACTN</name>
<evidence type="ECO:0000259" key="2">
    <source>
        <dbReference type="Pfam" id="PF12770"/>
    </source>
</evidence>
<dbReference type="SUPFAM" id="SSF52540">
    <property type="entry name" value="P-loop containing nucleoside triphosphate hydrolases"/>
    <property type="match status" value="1"/>
</dbReference>
<dbReference type="SUPFAM" id="SSF48452">
    <property type="entry name" value="TPR-like"/>
    <property type="match status" value="2"/>
</dbReference>
<dbReference type="RefSeq" id="WP_267298883.1">
    <property type="nucleotide sequence ID" value="NZ_JAGJBZ010000001.1"/>
</dbReference>
<feature type="region of interest" description="Disordered" evidence="1">
    <location>
        <begin position="400"/>
        <end position="425"/>
    </location>
</feature>
<proteinExistence type="predicted"/>
<dbReference type="Proteomes" id="UP001271723">
    <property type="component" value="Unassembled WGS sequence"/>
</dbReference>
<accession>A0ABU4LBL6</accession>
<comment type="caution">
    <text evidence="3">The sequence shown here is derived from an EMBL/GenBank/DDBJ whole genome shotgun (WGS) entry which is preliminary data.</text>
</comment>
<evidence type="ECO:0000313" key="3">
    <source>
        <dbReference type="EMBL" id="MDX2913151.1"/>
    </source>
</evidence>
<evidence type="ECO:0000256" key="1">
    <source>
        <dbReference type="SAM" id="MobiDB-lite"/>
    </source>
</evidence>
<dbReference type="SMART" id="SM00028">
    <property type="entry name" value="TPR"/>
    <property type="match status" value="7"/>
</dbReference>
<gene>
    <name evidence="3" type="ORF">PV517_31345</name>
</gene>
<keyword evidence="4" id="KW-1185">Reference proteome</keyword>
<dbReference type="PANTHER" id="PTHR10098:SF108">
    <property type="entry name" value="TETRATRICOPEPTIDE REPEAT PROTEIN 28"/>
    <property type="match status" value="1"/>
</dbReference>
<protein>
    <submittedName>
        <fullName evidence="3">Tetratricopeptide repeat protein</fullName>
    </submittedName>
</protein>
<dbReference type="InterPro" id="IPR024983">
    <property type="entry name" value="CHAT_dom"/>
</dbReference>